<dbReference type="NCBIfam" id="TIGR00199">
    <property type="entry name" value="PncC_domain"/>
    <property type="match status" value="1"/>
</dbReference>
<dbReference type="Gene3D" id="3.90.950.20">
    <property type="entry name" value="CinA-like"/>
    <property type="match status" value="1"/>
</dbReference>
<dbReference type="Pfam" id="PF02464">
    <property type="entry name" value="CinA"/>
    <property type="match status" value="1"/>
</dbReference>
<name>A0AAV3T1Z2_9EURY</name>
<dbReference type="InterPro" id="IPR036653">
    <property type="entry name" value="CinA-like_C"/>
</dbReference>
<dbReference type="EMBL" id="BAAADU010000002">
    <property type="protein sequence ID" value="GAA0653686.1"/>
    <property type="molecule type" value="Genomic_DNA"/>
</dbReference>
<accession>A0AAV3T1Z2</accession>
<organism evidence="3 4">
    <name type="scientific">Salarchaeum japonicum</name>
    <dbReference type="NCBI Taxonomy" id="555573"/>
    <lineage>
        <taxon>Archaea</taxon>
        <taxon>Methanobacteriati</taxon>
        <taxon>Methanobacteriota</taxon>
        <taxon>Stenosarchaea group</taxon>
        <taxon>Halobacteria</taxon>
        <taxon>Halobacteriales</taxon>
        <taxon>Halobacteriaceae</taxon>
    </lineage>
</organism>
<feature type="domain" description="CinA C-terminal" evidence="2">
    <location>
        <begin position="79"/>
        <end position="235"/>
    </location>
</feature>
<dbReference type="SUPFAM" id="SSF142433">
    <property type="entry name" value="CinA-like"/>
    <property type="match status" value="1"/>
</dbReference>
<feature type="region of interest" description="Disordered" evidence="1">
    <location>
        <begin position="1"/>
        <end position="22"/>
    </location>
</feature>
<proteinExistence type="predicted"/>
<evidence type="ECO:0000259" key="2">
    <source>
        <dbReference type="Pfam" id="PF02464"/>
    </source>
</evidence>
<dbReference type="InterPro" id="IPR008136">
    <property type="entry name" value="CinA_C"/>
</dbReference>
<protein>
    <recommendedName>
        <fullName evidence="2">CinA C-terminal domain-containing protein</fullName>
    </recommendedName>
</protein>
<evidence type="ECO:0000256" key="1">
    <source>
        <dbReference type="SAM" id="MobiDB-lite"/>
    </source>
</evidence>
<dbReference type="Proteomes" id="UP001500194">
    <property type="component" value="Unassembled WGS sequence"/>
</dbReference>
<dbReference type="AlphaFoldDB" id="A0AAV3T1Z2"/>
<evidence type="ECO:0000313" key="4">
    <source>
        <dbReference type="Proteomes" id="UP001500194"/>
    </source>
</evidence>
<reference evidence="3 4" key="1">
    <citation type="journal article" date="2019" name="Int. J. Syst. Evol. Microbiol.">
        <title>The Global Catalogue of Microorganisms (GCM) 10K type strain sequencing project: providing services to taxonomists for standard genome sequencing and annotation.</title>
        <authorList>
            <consortium name="The Broad Institute Genomics Platform"/>
            <consortium name="The Broad Institute Genome Sequencing Center for Infectious Disease"/>
            <person name="Wu L."/>
            <person name="Ma J."/>
        </authorList>
    </citation>
    <scope>NUCLEOTIDE SEQUENCE [LARGE SCALE GENOMIC DNA]</scope>
    <source>
        <strain evidence="3 4">JCM 16327</strain>
    </source>
</reference>
<feature type="compositionally biased region" description="Polar residues" evidence="1">
    <location>
        <begin position="28"/>
        <end position="37"/>
    </location>
</feature>
<feature type="region of interest" description="Disordered" evidence="1">
    <location>
        <begin position="28"/>
        <end position="47"/>
    </location>
</feature>
<gene>
    <name evidence="3" type="ORF">GCM10009019_16380</name>
</gene>
<comment type="caution">
    <text evidence="3">The sequence shown here is derived from an EMBL/GenBank/DDBJ whole genome shotgun (WGS) entry which is preliminary data.</text>
</comment>
<keyword evidence="4" id="KW-1185">Reference proteome</keyword>
<sequence length="237" mass="25426">MPSGDPQSGFPDTMSTTSRSASWAYDITSKNSGSSYSIPRLGTRPPSLFRRTTATAAGTYFRPGAETRGMRNHARDPPVEETLGDALRERGDTIATTESCTGGLVGSLLTDIPGSSDYFDRTYCTYTYDAKLDTGVTREALDEHGAVSEPVARQMAQAVRDSAGTTWGVSTTGIAGPSGGTPEKPVGTVYIGVAHAGDWGSDETYTTVARHEFDGDRRDIKEKIARRALRTVENELE</sequence>
<evidence type="ECO:0000313" key="3">
    <source>
        <dbReference type="EMBL" id="GAA0653686.1"/>
    </source>
</evidence>